<evidence type="ECO:0000259" key="6">
    <source>
        <dbReference type="PROSITE" id="PS51900"/>
    </source>
</evidence>
<dbReference type="GO" id="GO:0015074">
    <property type="term" value="P:DNA integration"/>
    <property type="evidence" value="ECO:0007669"/>
    <property type="project" value="UniProtKB-KW"/>
</dbReference>
<dbReference type="GO" id="GO:0006310">
    <property type="term" value="P:DNA recombination"/>
    <property type="evidence" value="ECO:0007669"/>
    <property type="project" value="UniProtKB-KW"/>
</dbReference>
<evidence type="ECO:0008006" key="9">
    <source>
        <dbReference type="Google" id="ProtNLM"/>
    </source>
</evidence>
<dbReference type="GO" id="GO:0003677">
    <property type="term" value="F:DNA binding"/>
    <property type="evidence" value="ECO:0007669"/>
    <property type="project" value="UniProtKB-UniRule"/>
</dbReference>
<dbReference type="Pfam" id="PF00589">
    <property type="entry name" value="Phage_integrase"/>
    <property type="match status" value="1"/>
</dbReference>
<name>A0A081KB75_9GAMM</name>
<dbReference type="InterPro" id="IPR010998">
    <property type="entry name" value="Integrase_recombinase_N"/>
</dbReference>
<evidence type="ECO:0000313" key="8">
    <source>
        <dbReference type="Proteomes" id="UP000027997"/>
    </source>
</evidence>
<dbReference type="PANTHER" id="PTHR30349:SF93">
    <property type="entry name" value="FELS-2 PROPHAGE PROTEIN"/>
    <property type="match status" value="1"/>
</dbReference>
<dbReference type="AlphaFoldDB" id="A0A081KB75"/>
<dbReference type="Gene3D" id="1.10.443.10">
    <property type="entry name" value="Intergrase catalytic core"/>
    <property type="match status" value="1"/>
</dbReference>
<dbReference type="PROSITE" id="PS51898">
    <property type="entry name" value="TYR_RECOMBINASE"/>
    <property type="match status" value="1"/>
</dbReference>
<evidence type="ECO:0000259" key="5">
    <source>
        <dbReference type="PROSITE" id="PS51898"/>
    </source>
</evidence>
<evidence type="ECO:0000313" key="7">
    <source>
        <dbReference type="EMBL" id="KEI71401.1"/>
    </source>
</evidence>
<dbReference type="CDD" id="cd00796">
    <property type="entry name" value="INT_Rci_Hp1_C"/>
    <property type="match status" value="1"/>
</dbReference>
<keyword evidence="2 4" id="KW-0238">DNA-binding</keyword>
<feature type="domain" description="Tyr recombinase" evidence="5">
    <location>
        <begin position="153"/>
        <end position="315"/>
    </location>
</feature>
<dbReference type="PANTHER" id="PTHR30349">
    <property type="entry name" value="PHAGE INTEGRASE-RELATED"/>
    <property type="match status" value="1"/>
</dbReference>
<dbReference type="InterPro" id="IPR013762">
    <property type="entry name" value="Integrase-like_cat_sf"/>
</dbReference>
<evidence type="ECO:0000256" key="1">
    <source>
        <dbReference type="ARBA" id="ARBA00022908"/>
    </source>
</evidence>
<dbReference type="STRING" id="305900.GV64_12200"/>
<protein>
    <recommendedName>
        <fullName evidence="9">Integrase</fullName>
    </recommendedName>
</protein>
<dbReference type="InterPro" id="IPR011010">
    <property type="entry name" value="DNA_brk_join_enz"/>
</dbReference>
<dbReference type="EMBL" id="JOJP01000001">
    <property type="protein sequence ID" value="KEI71401.1"/>
    <property type="molecule type" value="Genomic_DNA"/>
</dbReference>
<dbReference type="InterPro" id="IPR050090">
    <property type="entry name" value="Tyrosine_recombinase_XerCD"/>
</dbReference>
<accession>A0A081KB75</accession>
<dbReference type="PROSITE" id="PS51900">
    <property type="entry name" value="CB"/>
    <property type="match status" value="1"/>
</dbReference>
<keyword evidence="8" id="KW-1185">Reference proteome</keyword>
<feature type="domain" description="Core-binding (CB)" evidence="6">
    <location>
        <begin position="52"/>
        <end position="131"/>
    </location>
</feature>
<proteinExistence type="predicted"/>
<dbReference type="RefSeq" id="WP_020582994.1">
    <property type="nucleotide sequence ID" value="NZ_JOJP01000001.1"/>
</dbReference>
<gene>
    <name evidence="7" type="ORF">GV64_12200</name>
</gene>
<organism evidence="7 8">
    <name type="scientific">Endozoicomonas elysicola</name>
    <dbReference type="NCBI Taxonomy" id="305900"/>
    <lineage>
        <taxon>Bacteria</taxon>
        <taxon>Pseudomonadati</taxon>
        <taxon>Pseudomonadota</taxon>
        <taxon>Gammaproteobacteria</taxon>
        <taxon>Oceanospirillales</taxon>
        <taxon>Endozoicomonadaceae</taxon>
        <taxon>Endozoicomonas</taxon>
    </lineage>
</organism>
<dbReference type="SUPFAM" id="SSF56349">
    <property type="entry name" value="DNA breaking-rejoining enzymes"/>
    <property type="match status" value="1"/>
</dbReference>
<comment type="caution">
    <text evidence="7">The sequence shown here is derived from an EMBL/GenBank/DDBJ whole genome shotgun (WGS) entry which is preliminary data.</text>
</comment>
<evidence type="ECO:0000256" key="2">
    <source>
        <dbReference type="ARBA" id="ARBA00023125"/>
    </source>
</evidence>
<dbReference type="Pfam" id="PF24624">
    <property type="entry name" value="Int_N"/>
    <property type="match status" value="1"/>
</dbReference>
<keyword evidence="1" id="KW-0229">DNA integration</keyword>
<dbReference type="InterPro" id="IPR002104">
    <property type="entry name" value="Integrase_catalytic"/>
</dbReference>
<keyword evidence="3" id="KW-0233">DNA recombination</keyword>
<dbReference type="InterPro" id="IPR057084">
    <property type="entry name" value="Int_N"/>
</dbReference>
<sequence length="329" mass="38799">MPIRKNNNQWKIDFRIGSKRYRHTAKTKLECIQYRDKCIAEKDKEAPEKDDRTLRELIDIWYEARGIELADNERTLKNLIRFCDALGNPIAKEVTTRDWHKYKKKKREAGIGDKTLNNILGYINAVYNFLFRNAIIGYCNPFQPIEKIRTHEKELIFLSSEEIQLLFEDIQKNSKSRHVMMITKICLSTGARWGEIESRKDHHFKNNQVYLTYTKSKKNRIIPLDEALFQEVKQHIRDKGEFTNCQESFRRALLRSGVRTVRGQASHVLRHTFASHFMMNGGNIRVLQSILGHADIKMTMKYAKFSKEHLNDAVRLNPLSKMDTSWTHR</sequence>
<dbReference type="InterPro" id="IPR044068">
    <property type="entry name" value="CB"/>
</dbReference>
<evidence type="ECO:0000256" key="3">
    <source>
        <dbReference type="ARBA" id="ARBA00023172"/>
    </source>
</evidence>
<dbReference type="Proteomes" id="UP000027997">
    <property type="component" value="Unassembled WGS sequence"/>
</dbReference>
<dbReference type="Gene3D" id="1.10.150.130">
    <property type="match status" value="1"/>
</dbReference>
<reference evidence="7 8" key="1">
    <citation type="submission" date="2014-06" db="EMBL/GenBank/DDBJ databases">
        <title>Whole Genome Sequences of Three Symbiotic Endozoicomonas Bacteria.</title>
        <authorList>
            <person name="Neave M.J."/>
            <person name="Apprill A."/>
            <person name="Voolstra C.R."/>
        </authorList>
    </citation>
    <scope>NUCLEOTIDE SEQUENCE [LARGE SCALE GENOMIC DNA]</scope>
    <source>
        <strain evidence="7 8">DSM 22380</strain>
    </source>
</reference>
<evidence type="ECO:0000256" key="4">
    <source>
        <dbReference type="PROSITE-ProRule" id="PRU01248"/>
    </source>
</evidence>
<dbReference type="eggNOG" id="COG0582">
    <property type="taxonomic scope" value="Bacteria"/>
</dbReference>